<dbReference type="CDD" id="cd02651">
    <property type="entry name" value="nuc_hydro_IU_UC_XIUA"/>
    <property type="match status" value="1"/>
</dbReference>
<evidence type="ECO:0000259" key="3">
    <source>
        <dbReference type="Pfam" id="PF01156"/>
    </source>
</evidence>
<dbReference type="GO" id="GO:0005829">
    <property type="term" value="C:cytosol"/>
    <property type="evidence" value="ECO:0007669"/>
    <property type="project" value="TreeGrafter"/>
</dbReference>
<proteinExistence type="predicted"/>
<accession>A0A5Q6RZ46</accession>
<dbReference type="InterPro" id="IPR023186">
    <property type="entry name" value="IUNH"/>
</dbReference>
<dbReference type="SUPFAM" id="SSF53590">
    <property type="entry name" value="Nucleoside hydrolase"/>
    <property type="match status" value="1"/>
</dbReference>
<dbReference type="PANTHER" id="PTHR12304">
    <property type="entry name" value="INOSINE-URIDINE PREFERRING NUCLEOSIDE HYDROLASE"/>
    <property type="match status" value="1"/>
</dbReference>
<dbReference type="EMBL" id="VDFQ02000002">
    <property type="protein sequence ID" value="KAA1423360.1"/>
    <property type="molecule type" value="Genomic_DNA"/>
</dbReference>
<protein>
    <submittedName>
        <fullName evidence="4">Nucleoside hydrolase</fullName>
    </submittedName>
</protein>
<reference evidence="4 5" key="1">
    <citation type="submission" date="2019-09" db="EMBL/GenBank/DDBJ databases">
        <title>Mumia zhuanghuii sp. nov. isolated from the intestinal contents of plateau pika (Ochotona curzoniae) in the Qinghai-Tibet plateau of China.</title>
        <authorList>
            <person name="Tian Z."/>
        </authorList>
    </citation>
    <scope>NUCLEOTIDE SEQUENCE [LARGE SCALE GENOMIC DNA]</scope>
    <source>
        <strain evidence="5">350</strain>
    </source>
</reference>
<dbReference type="PANTHER" id="PTHR12304:SF4">
    <property type="entry name" value="URIDINE NUCLEOSIDASE"/>
    <property type="match status" value="1"/>
</dbReference>
<organism evidence="4 5">
    <name type="scientific">Mumia zhuanghuii</name>
    <dbReference type="NCBI Taxonomy" id="2585211"/>
    <lineage>
        <taxon>Bacteria</taxon>
        <taxon>Bacillati</taxon>
        <taxon>Actinomycetota</taxon>
        <taxon>Actinomycetes</taxon>
        <taxon>Propionibacteriales</taxon>
        <taxon>Nocardioidaceae</taxon>
        <taxon>Mumia</taxon>
    </lineage>
</organism>
<evidence type="ECO:0000256" key="2">
    <source>
        <dbReference type="ARBA" id="ARBA00023295"/>
    </source>
</evidence>
<dbReference type="Pfam" id="PF01156">
    <property type="entry name" value="IU_nuc_hydro"/>
    <property type="match status" value="1"/>
</dbReference>
<dbReference type="OrthoDB" id="9797882at2"/>
<dbReference type="InterPro" id="IPR001910">
    <property type="entry name" value="Inosine/uridine_hydrolase_dom"/>
</dbReference>
<dbReference type="AlphaFoldDB" id="A0A5Q6RZ46"/>
<dbReference type="GO" id="GO:0008477">
    <property type="term" value="F:purine nucleosidase activity"/>
    <property type="evidence" value="ECO:0007669"/>
    <property type="project" value="TreeGrafter"/>
</dbReference>
<feature type="domain" description="Inosine/uridine-preferring nucleoside hydrolase" evidence="3">
    <location>
        <begin position="16"/>
        <end position="318"/>
    </location>
</feature>
<dbReference type="RefSeq" id="WP_149768879.1">
    <property type="nucleotide sequence ID" value="NZ_VDFQ02000002.1"/>
</dbReference>
<evidence type="ECO:0000256" key="1">
    <source>
        <dbReference type="ARBA" id="ARBA00022801"/>
    </source>
</evidence>
<dbReference type="Gene3D" id="3.90.245.10">
    <property type="entry name" value="Ribonucleoside hydrolase-like"/>
    <property type="match status" value="1"/>
</dbReference>
<sequence length="345" mass="35718">MTHAPLEPSTTQAQPVVLDVDTGVDDALALMFAVRHPGLDVRGISCVAGNADVDQVVANTLAVLDALDAPEIPVARGAEQPLLETARDARHVHGADGLGDQGLPASSRATFGGGALEMMRMAVLDSPEPVTLVPLAPMTNVALLLRAYPEVKQNIAGIVAMGGAVTGGNATASAEFNVWHDPEAAAIVLGAGLPVTMYGLDVFSQVVVEQATYEVLRDDPDPAVALAGRLLAHSHGVIRSDPAVGHGGLIGDAGAVCAVARPELLTTHRWPVHVALAPGLTRGQTVVDRRYVLGEDSVHGVDSLGHLVDVALDVDAEGTRDLFLTTIGARPQVSHTEGAARTVER</sequence>
<keyword evidence="2" id="KW-0326">Glycosidase</keyword>
<gene>
    <name evidence="4" type="ORF">FE697_007035</name>
</gene>
<comment type="caution">
    <text evidence="4">The sequence shown here is derived from an EMBL/GenBank/DDBJ whole genome shotgun (WGS) entry which is preliminary data.</text>
</comment>
<dbReference type="InterPro" id="IPR036452">
    <property type="entry name" value="Ribo_hydro-like"/>
</dbReference>
<name>A0A5Q6RZ46_9ACTN</name>
<evidence type="ECO:0000313" key="4">
    <source>
        <dbReference type="EMBL" id="KAA1423360.1"/>
    </source>
</evidence>
<evidence type="ECO:0000313" key="5">
    <source>
        <dbReference type="Proteomes" id="UP000307768"/>
    </source>
</evidence>
<dbReference type="Proteomes" id="UP000307768">
    <property type="component" value="Unassembled WGS sequence"/>
</dbReference>
<dbReference type="GO" id="GO:0006152">
    <property type="term" value="P:purine nucleoside catabolic process"/>
    <property type="evidence" value="ECO:0007669"/>
    <property type="project" value="TreeGrafter"/>
</dbReference>
<keyword evidence="1 4" id="KW-0378">Hydrolase</keyword>